<evidence type="ECO:0000313" key="3">
    <source>
        <dbReference type="EMBL" id="WBG92996.1"/>
    </source>
</evidence>
<keyword evidence="4" id="KW-1185">Reference proteome</keyword>
<feature type="compositionally biased region" description="Polar residues" evidence="1">
    <location>
        <begin position="31"/>
        <end position="47"/>
    </location>
</feature>
<dbReference type="Proteomes" id="UP001211544">
    <property type="component" value="Plasmid pGABEKP28_1"/>
</dbReference>
<dbReference type="GeneID" id="78236424"/>
<geneLocation type="plasmid" evidence="3 4">
    <name>pGABEKP28_1</name>
</geneLocation>
<sequence>MRFVALALFVTLLSACRSGPMAPEKPVPSAETRQQTCQPGTTPSQNDCGHFPEPEFH</sequence>
<gene>
    <name evidence="3" type="ORF">N5580_20410</name>
</gene>
<name>A0AAJ5QN03_9GAMM</name>
<evidence type="ECO:0008006" key="5">
    <source>
        <dbReference type="Google" id="ProtNLM"/>
    </source>
</evidence>
<evidence type="ECO:0000256" key="1">
    <source>
        <dbReference type="SAM" id="MobiDB-lite"/>
    </source>
</evidence>
<protein>
    <recommendedName>
        <fullName evidence="5">Lipoprotein</fullName>
    </recommendedName>
</protein>
<feature type="region of interest" description="Disordered" evidence="1">
    <location>
        <begin position="18"/>
        <end position="57"/>
    </location>
</feature>
<evidence type="ECO:0000313" key="4">
    <source>
        <dbReference type="Proteomes" id="UP001211544"/>
    </source>
</evidence>
<feature type="signal peptide" evidence="2">
    <location>
        <begin position="1"/>
        <end position="22"/>
    </location>
</feature>
<dbReference type="KEGG" id="kpie:N5580_20410"/>
<organism evidence="3 4">
    <name type="scientific">Pantoea piersonii</name>
    <dbReference type="NCBI Taxonomy" id="2364647"/>
    <lineage>
        <taxon>Bacteria</taxon>
        <taxon>Pseudomonadati</taxon>
        <taxon>Pseudomonadota</taxon>
        <taxon>Gammaproteobacteria</taxon>
        <taxon>Enterobacterales</taxon>
        <taxon>Erwiniaceae</taxon>
        <taxon>Pantoea</taxon>
    </lineage>
</organism>
<dbReference type="RefSeq" id="WP_167456974.1">
    <property type="nucleotide sequence ID" value="NZ_CP104759.1"/>
</dbReference>
<dbReference type="EMBL" id="CP104759">
    <property type="protein sequence ID" value="WBG92996.1"/>
    <property type="molecule type" value="Genomic_DNA"/>
</dbReference>
<dbReference type="PROSITE" id="PS51257">
    <property type="entry name" value="PROKAR_LIPOPROTEIN"/>
    <property type="match status" value="1"/>
</dbReference>
<accession>A0AAJ5QN03</accession>
<evidence type="ECO:0000256" key="2">
    <source>
        <dbReference type="SAM" id="SignalP"/>
    </source>
</evidence>
<keyword evidence="3" id="KW-0614">Plasmid</keyword>
<feature type="chain" id="PRO_5042541781" description="Lipoprotein" evidence="2">
    <location>
        <begin position="23"/>
        <end position="57"/>
    </location>
</feature>
<reference evidence="3 4" key="1">
    <citation type="journal article" date="2022" name="J Glob Antimicrob Resist">
        <title>First complete genome of a multidrug resistant strain of the novel human pathogen Kalamiella piersonii (GABEKP28) identified in human saliva.</title>
        <authorList>
            <person name="McDonagh F."/>
            <person name="Singh N.K."/>
            <person name="Venkateswaran K."/>
            <person name="Lonappan A.M."/>
            <person name="Hallahan B."/>
            <person name="Tuohy A."/>
            <person name="Burke L."/>
            <person name="Kovarova A."/>
            <person name="Miliotis G."/>
        </authorList>
    </citation>
    <scope>NUCLEOTIDE SEQUENCE [LARGE SCALE GENOMIC DNA]</scope>
    <source>
        <strain evidence="3 4">GABEKP28</strain>
    </source>
</reference>
<proteinExistence type="predicted"/>
<keyword evidence="2" id="KW-0732">Signal</keyword>
<dbReference type="AlphaFoldDB" id="A0AAJ5QN03"/>